<proteinExistence type="predicted"/>
<accession>A0A4Y7ICR5</accession>
<organism evidence="2 3">
    <name type="scientific">Papaver somniferum</name>
    <name type="common">Opium poppy</name>
    <dbReference type="NCBI Taxonomy" id="3469"/>
    <lineage>
        <taxon>Eukaryota</taxon>
        <taxon>Viridiplantae</taxon>
        <taxon>Streptophyta</taxon>
        <taxon>Embryophyta</taxon>
        <taxon>Tracheophyta</taxon>
        <taxon>Spermatophyta</taxon>
        <taxon>Magnoliopsida</taxon>
        <taxon>Ranunculales</taxon>
        <taxon>Papaveraceae</taxon>
        <taxon>Papaveroideae</taxon>
        <taxon>Papaver</taxon>
    </lineage>
</organism>
<sequence length="357" mass="38899">MNEEVEPPSLSSSVKEEIFVRVRREPFEYGLLPIPKLIFSDGTVTLGPLKDKLVEKASTSSYRIDADGISQVLNISTDYAHLVIQTLASVLPSSDFDPIPTQSNALTADVYHLILFLYIQSYKKLLPRTHKDSASVSDVWPSTSAFDGFVSFLSPLQLVRSNSRRFMPSQADEESHQLSYLQKHLANILSLLADSVDGEDEESLALNFKPAFICPVVLVQPFSESRGPPIVLTLERFEHLGFLIQFGEKGSNRIPLSQAAPFFANSDPDMPAIPVPAGQVHDWILQNIEAALEHKISSKEGGSPVAADQDIPMADSGPSSCKGLSEGSQSFVEGISKTSVVKQASDLKGSSVKKVKA</sequence>
<dbReference type="OMA" id="NDYTCIE"/>
<dbReference type="PANTHER" id="PTHR16052:SF0">
    <property type="entry name" value="TBCC DOMAIN-CONTAINING PROTEIN 1"/>
    <property type="match status" value="1"/>
</dbReference>
<feature type="region of interest" description="Disordered" evidence="1">
    <location>
        <begin position="299"/>
        <end position="327"/>
    </location>
</feature>
<evidence type="ECO:0000313" key="3">
    <source>
        <dbReference type="Proteomes" id="UP000316621"/>
    </source>
</evidence>
<evidence type="ECO:0000256" key="1">
    <source>
        <dbReference type="SAM" id="MobiDB-lite"/>
    </source>
</evidence>
<protein>
    <submittedName>
        <fullName evidence="2">Uncharacterized protein</fullName>
    </submittedName>
</protein>
<dbReference type="STRING" id="3469.A0A4Y7ICR5"/>
<keyword evidence="3" id="KW-1185">Reference proteome</keyword>
<dbReference type="Gramene" id="RZC46717">
    <property type="protein sequence ID" value="RZC46717"/>
    <property type="gene ID" value="C5167_039662"/>
</dbReference>
<name>A0A4Y7ICR5_PAPSO</name>
<dbReference type="Proteomes" id="UP000316621">
    <property type="component" value="Chromosome 1"/>
</dbReference>
<reference evidence="2 3" key="1">
    <citation type="journal article" date="2018" name="Science">
        <title>The opium poppy genome and morphinan production.</title>
        <authorList>
            <person name="Guo L."/>
            <person name="Winzer T."/>
            <person name="Yang X."/>
            <person name="Li Y."/>
            <person name="Ning Z."/>
            <person name="He Z."/>
            <person name="Teodor R."/>
            <person name="Lu Y."/>
            <person name="Bowser T.A."/>
            <person name="Graham I.A."/>
            <person name="Ye K."/>
        </authorList>
    </citation>
    <scope>NUCLEOTIDE SEQUENCE [LARGE SCALE GENOMIC DNA]</scope>
    <source>
        <strain evidence="3">cv. HN1</strain>
        <tissue evidence="2">Leaves</tissue>
    </source>
</reference>
<gene>
    <name evidence="2" type="ORF">C5167_039662</name>
</gene>
<dbReference type="EMBL" id="CM010715">
    <property type="protein sequence ID" value="RZC46717.1"/>
    <property type="molecule type" value="Genomic_DNA"/>
</dbReference>
<dbReference type="AlphaFoldDB" id="A0A4Y7ICR5"/>
<dbReference type="InterPro" id="IPR039589">
    <property type="entry name" value="TBCC1"/>
</dbReference>
<evidence type="ECO:0000313" key="2">
    <source>
        <dbReference type="EMBL" id="RZC46717.1"/>
    </source>
</evidence>
<dbReference type="PANTHER" id="PTHR16052">
    <property type="entry name" value="TBCC DOMAIN-CONTAINING PROTEIN 1"/>
    <property type="match status" value="1"/>
</dbReference>